<dbReference type="AlphaFoldDB" id="A0AAV4X6J1"/>
<reference evidence="1 2" key="1">
    <citation type="submission" date="2021-06" db="EMBL/GenBank/DDBJ databases">
        <title>Caerostris darwini draft genome.</title>
        <authorList>
            <person name="Kono N."/>
            <person name="Arakawa K."/>
        </authorList>
    </citation>
    <scope>NUCLEOTIDE SEQUENCE [LARGE SCALE GENOMIC DNA]</scope>
</reference>
<proteinExistence type="predicted"/>
<organism evidence="1 2">
    <name type="scientific">Caerostris darwini</name>
    <dbReference type="NCBI Taxonomy" id="1538125"/>
    <lineage>
        <taxon>Eukaryota</taxon>
        <taxon>Metazoa</taxon>
        <taxon>Ecdysozoa</taxon>
        <taxon>Arthropoda</taxon>
        <taxon>Chelicerata</taxon>
        <taxon>Arachnida</taxon>
        <taxon>Araneae</taxon>
        <taxon>Araneomorphae</taxon>
        <taxon>Entelegynae</taxon>
        <taxon>Araneoidea</taxon>
        <taxon>Araneidae</taxon>
        <taxon>Caerostris</taxon>
    </lineage>
</organism>
<sequence>MSSYDDLMSVVDVPVQAGLLRRVFTGRL</sequence>
<dbReference type="EMBL" id="BPLQ01015722">
    <property type="protein sequence ID" value="GIY90817.1"/>
    <property type="molecule type" value="Genomic_DNA"/>
</dbReference>
<evidence type="ECO:0000313" key="1">
    <source>
        <dbReference type="EMBL" id="GIY90817.1"/>
    </source>
</evidence>
<evidence type="ECO:0000313" key="2">
    <source>
        <dbReference type="Proteomes" id="UP001054837"/>
    </source>
</evidence>
<dbReference type="Proteomes" id="UP001054837">
    <property type="component" value="Unassembled WGS sequence"/>
</dbReference>
<name>A0AAV4X6J1_9ARAC</name>
<keyword evidence="2" id="KW-1185">Reference proteome</keyword>
<comment type="caution">
    <text evidence="1">The sequence shown here is derived from an EMBL/GenBank/DDBJ whole genome shotgun (WGS) entry which is preliminary data.</text>
</comment>
<gene>
    <name evidence="1" type="ORF">CDAR_549231</name>
</gene>
<feature type="non-terminal residue" evidence="1">
    <location>
        <position position="28"/>
    </location>
</feature>
<protein>
    <submittedName>
        <fullName evidence="1">Uncharacterized protein</fullName>
    </submittedName>
</protein>
<accession>A0AAV4X6J1</accession>